<comment type="caution">
    <text evidence="2">The sequence shown here is derived from an EMBL/GenBank/DDBJ whole genome shotgun (WGS) entry which is preliminary data.</text>
</comment>
<gene>
    <name evidence="2" type="ORF">B296_00031301</name>
</gene>
<feature type="region of interest" description="Disordered" evidence="1">
    <location>
        <begin position="22"/>
        <end position="58"/>
    </location>
</feature>
<evidence type="ECO:0000256" key="1">
    <source>
        <dbReference type="SAM" id="MobiDB-lite"/>
    </source>
</evidence>
<dbReference type="EMBL" id="AMZH03005104">
    <property type="protein sequence ID" value="RRT67255.1"/>
    <property type="molecule type" value="Genomic_DNA"/>
</dbReference>
<evidence type="ECO:0000313" key="3">
    <source>
        <dbReference type="Proteomes" id="UP000287651"/>
    </source>
</evidence>
<organism evidence="2 3">
    <name type="scientific">Ensete ventricosum</name>
    <name type="common">Abyssinian banana</name>
    <name type="synonym">Musa ensete</name>
    <dbReference type="NCBI Taxonomy" id="4639"/>
    <lineage>
        <taxon>Eukaryota</taxon>
        <taxon>Viridiplantae</taxon>
        <taxon>Streptophyta</taxon>
        <taxon>Embryophyta</taxon>
        <taxon>Tracheophyta</taxon>
        <taxon>Spermatophyta</taxon>
        <taxon>Magnoliopsida</taxon>
        <taxon>Liliopsida</taxon>
        <taxon>Zingiberales</taxon>
        <taxon>Musaceae</taxon>
        <taxon>Ensete</taxon>
    </lineage>
</organism>
<protein>
    <submittedName>
        <fullName evidence="2">Uncharacterized protein</fullName>
    </submittedName>
</protein>
<dbReference type="AlphaFoldDB" id="A0A426ZTP8"/>
<name>A0A426ZTP8_ENSVE</name>
<sequence length="156" mass="16162">MLSVYNDEEEVEERKVVVAVGLVDPGADDASGGDGDTPSNPAFEATEPHGPEPYTPAAAPLTGGVFALPRHLPFSSSAASSLSEPVGLPRVRMFVVKHTFLSRAPPHMTSLPLGPHQPPPATGHDVAAAANLTLAVPLRAEMADNKVAPSPSHLIP</sequence>
<proteinExistence type="predicted"/>
<evidence type="ECO:0000313" key="2">
    <source>
        <dbReference type="EMBL" id="RRT67255.1"/>
    </source>
</evidence>
<dbReference type="Proteomes" id="UP000287651">
    <property type="component" value="Unassembled WGS sequence"/>
</dbReference>
<reference evidence="2 3" key="1">
    <citation type="journal article" date="2014" name="Agronomy (Basel)">
        <title>A Draft Genome Sequence for Ensete ventricosum, the Drought-Tolerant Tree Against Hunger.</title>
        <authorList>
            <person name="Harrison J."/>
            <person name="Moore K.A."/>
            <person name="Paszkiewicz K."/>
            <person name="Jones T."/>
            <person name="Grant M."/>
            <person name="Ambacheew D."/>
            <person name="Muzemil S."/>
            <person name="Studholme D.J."/>
        </authorList>
    </citation>
    <scope>NUCLEOTIDE SEQUENCE [LARGE SCALE GENOMIC DNA]</scope>
</reference>
<accession>A0A426ZTP8</accession>